<keyword evidence="4 5" id="KW-0472">Membrane</keyword>
<dbReference type="PANTHER" id="PTHR23521:SF3">
    <property type="entry name" value="MFS TRANSPORTER"/>
    <property type="match status" value="1"/>
</dbReference>
<gene>
    <name evidence="7" type="ORF">O0V09_09265</name>
</gene>
<dbReference type="SUPFAM" id="SSF103473">
    <property type="entry name" value="MFS general substrate transporter"/>
    <property type="match status" value="1"/>
</dbReference>
<dbReference type="CDD" id="cd17477">
    <property type="entry name" value="MFS_YcaD_like"/>
    <property type="match status" value="1"/>
</dbReference>
<feature type="transmembrane region" description="Helical" evidence="5">
    <location>
        <begin position="268"/>
        <end position="287"/>
    </location>
</feature>
<dbReference type="Gene3D" id="1.20.1250.20">
    <property type="entry name" value="MFS general substrate transporter like domains"/>
    <property type="match status" value="2"/>
</dbReference>
<organism evidence="7 8">
    <name type="scientific">Dasania phycosphaerae</name>
    <dbReference type="NCBI Taxonomy" id="2950436"/>
    <lineage>
        <taxon>Bacteria</taxon>
        <taxon>Pseudomonadati</taxon>
        <taxon>Pseudomonadota</taxon>
        <taxon>Gammaproteobacteria</taxon>
        <taxon>Cellvibrionales</taxon>
        <taxon>Spongiibacteraceae</taxon>
        <taxon>Dasania</taxon>
    </lineage>
</organism>
<dbReference type="GO" id="GO:0022857">
    <property type="term" value="F:transmembrane transporter activity"/>
    <property type="evidence" value="ECO:0007669"/>
    <property type="project" value="InterPro"/>
</dbReference>
<comment type="subcellular location">
    <subcellularLocation>
        <location evidence="1">Membrane</location>
    </subcellularLocation>
</comment>
<dbReference type="InterPro" id="IPR005828">
    <property type="entry name" value="MFS_sugar_transport-like"/>
</dbReference>
<dbReference type="InterPro" id="IPR047200">
    <property type="entry name" value="MFS_YcaD-like"/>
</dbReference>
<feature type="transmembrane region" description="Helical" evidence="5">
    <location>
        <begin position="293"/>
        <end position="315"/>
    </location>
</feature>
<feature type="transmembrane region" description="Helical" evidence="5">
    <location>
        <begin position="41"/>
        <end position="60"/>
    </location>
</feature>
<dbReference type="Pfam" id="PF00083">
    <property type="entry name" value="Sugar_tr"/>
    <property type="match status" value="1"/>
</dbReference>
<evidence type="ECO:0000313" key="8">
    <source>
        <dbReference type="Proteomes" id="UP001069090"/>
    </source>
</evidence>
<dbReference type="PROSITE" id="PS50850">
    <property type="entry name" value="MFS"/>
    <property type="match status" value="1"/>
</dbReference>
<keyword evidence="3 5" id="KW-1133">Transmembrane helix</keyword>
<evidence type="ECO:0000256" key="5">
    <source>
        <dbReference type="SAM" id="Phobius"/>
    </source>
</evidence>
<dbReference type="InterPro" id="IPR020846">
    <property type="entry name" value="MFS_dom"/>
</dbReference>
<dbReference type="AlphaFoldDB" id="A0A9J6RN14"/>
<dbReference type="RefSeq" id="WP_258331534.1">
    <property type="nucleotide sequence ID" value="NZ_JAPTGG010000006.1"/>
</dbReference>
<evidence type="ECO:0000256" key="4">
    <source>
        <dbReference type="ARBA" id="ARBA00023136"/>
    </source>
</evidence>
<evidence type="ECO:0000256" key="3">
    <source>
        <dbReference type="ARBA" id="ARBA00022989"/>
    </source>
</evidence>
<feature type="transmembrane region" description="Helical" evidence="5">
    <location>
        <begin position="327"/>
        <end position="350"/>
    </location>
</feature>
<evidence type="ECO:0000256" key="2">
    <source>
        <dbReference type="ARBA" id="ARBA00022692"/>
    </source>
</evidence>
<dbReference type="PANTHER" id="PTHR23521">
    <property type="entry name" value="TRANSPORTER MFS SUPERFAMILY"/>
    <property type="match status" value="1"/>
</dbReference>
<accession>A0A9J6RN14</accession>
<keyword evidence="2 5" id="KW-0812">Transmembrane</keyword>
<keyword evidence="8" id="KW-1185">Reference proteome</keyword>
<feature type="transmembrane region" description="Helical" evidence="5">
    <location>
        <begin position="158"/>
        <end position="181"/>
    </location>
</feature>
<feature type="transmembrane region" description="Helical" evidence="5">
    <location>
        <begin position="356"/>
        <end position="375"/>
    </location>
</feature>
<feature type="transmembrane region" description="Helical" evidence="5">
    <location>
        <begin position="100"/>
        <end position="121"/>
    </location>
</feature>
<proteinExistence type="predicted"/>
<evidence type="ECO:0000256" key="1">
    <source>
        <dbReference type="ARBA" id="ARBA00004370"/>
    </source>
</evidence>
<protein>
    <submittedName>
        <fullName evidence="7">MFS transporter</fullName>
    </submittedName>
</protein>
<sequence>MATATAIRNLIPLFIGLALIALAVGSQGSLLGVRSTIEGFGDVVTGGLMSAYFVGFLLGARYSPRIIKRVGLVRSFGALSALASVTILIHSVIIDPTVWMFMRLLTGFAFSSIYVVSESWLNNSASNQNRGQILSIYMVIMLAGICLGQLFLKMGDPASFELFTFISVLVSVAAIPILVTASEVPAIELSTKNISIKEFYQISPMGFFGVVLVQACYAVVLGMAVVYGLHQGRSVDEVAVFMAVMLAGGIVSQWPLGKLSDSIDRRWVLGFTMLCSAVAALMIVYSSANLGQWYLWAAVFGACCFPNYSIVIAIVNDFLEPQQIMPATATIAMISGLSASVAPLAVAMLMESLGSNYLFISLAMMCGLLAVIALYRAMFIPWSSDVDRYPTFVQVPSPIGTVLHADVEAVVGEEHAKAEGDN</sequence>
<dbReference type="Pfam" id="PF07690">
    <property type="entry name" value="MFS_1"/>
    <property type="match status" value="1"/>
</dbReference>
<dbReference type="InterPro" id="IPR011701">
    <property type="entry name" value="MFS"/>
</dbReference>
<evidence type="ECO:0000313" key="7">
    <source>
        <dbReference type="EMBL" id="MCZ0865389.1"/>
    </source>
</evidence>
<dbReference type="GO" id="GO:0005886">
    <property type="term" value="C:plasma membrane"/>
    <property type="evidence" value="ECO:0007669"/>
    <property type="project" value="TreeGrafter"/>
</dbReference>
<comment type="caution">
    <text evidence="7">The sequence shown here is derived from an EMBL/GenBank/DDBJ whole genome shotgun (WGS) entry which is preliminary data.</text>
</comment>
<feature type="transmembrane region" description="Helical" evidence="5">
    <location>
        <begin position="72"/>
        <end position="94"/>
    </location>
</feature>
<feature type="transmembrane region" description="Helical" evidence="5">
    <location>
        <begin position="202"/>
        <end position="226"/>
    </location>
</feature>
<evidence type="ECO:0000259" key="6">
    <source>
        <dbReference type="PROSITE" id="PS50850"/>
    </source>
</evidence>
<reference evidence="7 8" key="1">
    <citation type="submission" date="2022-12" db="EMBL/GenBank/DDBJ databases">
        <title>Dasania phycosphaerae sp. nov., isolated from particulate material of the south coast of Korea.</title>
        <authorList>
            <person name="Jiang Y."/>
        </authorList>
    </citation>
    <scope>NUCLEOTIDE SEQUENCE [LARGE SCALE GENOMIC DNA]</scope>
    <source>
        <strain evidence="7 8">GY-19</strain>
    </source>
</reference>
<dbReference type="InterPro" id="IPR036259">
    <property type="entry name" value="MFS_trans_sf"/>
</dbReference>
<feature type="domain" description="Major facilitator superfamily (MFS) profile" evidence="6">
    <location>
        <begin position="9"/>
        <end position="385"/>
    </location>
</feature>
<feature type="transmembrane region" description="Helical" evidence="5">
    <location>
        <begin position="238"/>
        <end position="256"/>
    </location>
</feature>
<name>A0A9J6RN14_9GAMM</name>
<dbReference type="EMBL" id="JAPTGG010000006">
    <property type="protein sequence ID" value="MCZ0865389.1"/>
    <property type="molecule type" value="Genomic_DNA"/>
</dbReference>
<dbReference type="Proteomes" id="UP001069090">
    <property type="component" value="Unassembled WGS sequence"/>
</dbReference>
<feature type="transmembrane region" description="Helical" evidence="5">
    <location>
        <begin position="133"/>
        <end position="152"/>
    </location>
</feature>